<gene>
    <name evidence="2" type="ORF">DFH08DRAFT_895342</name>
</gene>
<dbReference type="CDD" id="cd18186">
    <property type="entry name" value="BTB_POZ_ZBTB_KLHL-like"/>
    <property type="match status" value="1"/>
</dbReference>
<evidence type="ECO:0000259" key="1">
    <source>
        <dbReference type="PROSITE" id="PS50097"/>
    </source>
</evidence>
<dbReference type="InterPro" id="IPR011333">
    <property type="entry name" value="SKP1/BTB/POZ_sf"/>
</dbReference>
<comment type="caution">
    <text evidence="2">The sequence shown here is derived from an EMBL/GenBank/DDBJ whole genome shotgun (WGS) entry which is preliminary data.</text>
</comment>
<sequence>MNDLDSLRKADDLWFSTDVVIIRAETRIFRVFAAILKARSSVFADMFSLPQPSESADMETMDGHPVITLHDKQEDVEVFLKAIFDSSFFMPPPAEIRFEDALAILRLSHKYDVGYLRRRALEHLGPIYPTTLAGYDARAGQNKLSPETFIRRTSTLTTAVEVGALWLLPVVYYDMCKHDLAQILAPDSSWHTLGDHERTTSLLGHSAQITQFPKIISFLCVSAAAGDACENWINCNRLRMSVNLSITRNMKRAEMRFPLDMLTEETGWTKMKNFGLCSNCLVEARSLHAAARQDLWDRLPQMFGLPGWEKLEELKREALAV</sequence>
<dbReference type="PROSITE" id="PS50097">
    <property type="entry name" value="BTB"/>
    <property type="match status" value="1"/>
</dbReference>
<dbReference type="SMART" id="SM00225">
    <property type="entry name" value="BTB"/>
    <property type="match status" value="1"/>
</dbReference>
<keyword evidence="3" id="KW-1185">Reference proteome</keyword>
<dbReference type="SUPFAM" id="SSF54695">
    <property type="entry name" value="POZ domain"/>
    <property type="match status" value="1"/>
</dbReference>
<evidence type="ECO:0000313" key="2">
    <source>
        <dbReference type="EMBL" id="KAJ7314394.1"/>
    </source>
</evidence>
<dbReference type="EMBL" id="JARIHO010000067">
    <property type="protein sequence ID" value="KAJ7314394.1"/>
    <property type="molecule type" value="Genomic_DNA"/>
</dbReference>
<proteinExistence type="predicted"/>
<organism evidence="2 3">
    <name type="scientific">Mycena albidolilacea</name>
    <dbReference type="NCBI Taxonomy" id="1033008"/>
    <lineage>
        <taxon>Eukaryota</taxon>
        <taxon>Fungi</taxon>
        <taxon>Dikarya</taxon>
        <taxon>Basidiomycota</taxon>
        <taxon>Agaricomycotina</taxon>
        <taxon>Agaricomycetes</taxon>
        <taxon>Agaricomycetidae</taxon>
        <taxon>Agaricales</taxon>
        <taxon>Marasmiineae</taxon>
        <taxon>Mycenaceae</taxon>
        <taxon>Mycena</taxon>
    </lineage>
</organism>
<name>A0AAD6ZAV2_9AGAR</name>
<protein>
    <recommendedName>
        <fullName evidence="1">BTB domain-containing protein</fullName>
    </recommendedName>
</protein>
<evidence type="ECO:0000313" key="3">
    <source>
        <dbReference type="Proteomes" id="UP001218218"/>
    </source>
</evidence>
<feature type="domain" description="BTB" evidence="1">
    <location>
        <begin position="17"/>
        <end position="92"/>
    </location>
</feature>
<dbReference type="Pfam" id="PF00651">
    <property type="entry name" value="BTB"/>
    <property type="match status" value="1"/>
</dbReference>
<reference evidence="2" key="1">
    <citation type="submission" date="2023-03" db="EMBL/GenBank/DDBJ databases">
        <title>Massive genome expansion in bonnet fungi (Mycena s.s.) driven by repeated elements and novel gene families across ecological guilds.</title>
        <authorList>
            <consortium name="Lawrence Berkeley National Laboratory"/>
            <person name="Harder C.B."/>
            <person name="Miyauchi S."/>
            <person name="Viragh M."/>
            <person name="Kuo A."/>
            <person name="Thoen E."/>
            <person name="Andreopoulos B."/>
            <person name="Lu D."/>
            <person name="Skrede I."/>
            <person name="Drula E."/>
            <person name="Henrissat B."/>
            <person name="Morin E."/>
            <person name="Kohler A."/>
            <person name="Barry K."/>
            <person name="LaButti K."/>
            <person name="Morin E."/>
            <person name="Salamov A."/>
            <person name="Lipzen A."/>
            <person name="Mereny Z."/>
            <person name="Hegedus B."/>
            <person name="Baldrian P."/>
            <person name="Stursova M."/>
            <person name="Weitz H."/>
            <person name="Taylor A."/>
            <person name="Grigoriev I.V."/>
            <person name="Nagy L.G."/>
            <person name="Martin F."/>
            <person name="Kauserud H."/>
        </authorList>
    </citation>
    <scope>NUCLEOTIDE SEQUENCE</scope>
    <source>
        <strain evidence="2">CBHHK002</strain>
    </source>
</reference>
<accession>A0AAD6ZAV2</accession>
<dbReference type="Gene3D" id="3.30.710.10">
    <property type="entry name" value="Potassium Channel Kv1.1, Chain A"/>
    <property type="match status" value="1"/>
</dbReference>
<dbReference type="AlphaFoldDB" id="A0AAD6ZAV2"/>
<dbReference type="Proteomes" id="UP001218218">
    <property type="component" value="Unassembled WGS sequence"/>
</dbReference>
<dbReference type="InterPro" id="IPR000210">
    <property type="entry name" value="BTB/POZ_dom"/>
</dbReference>